<dbReference type="PANTHER" id="PTHR12149">
    <property type="entry name" value="FRUCTOSAMINE 3 KINASE-RELATED PROTEIN"/>
    <property type="match status" value="1"/>
</dbReference>
<dbReference type="Pfam" id="PF03881">
    <property type="entry name" value="Fructosamin_kin"/>
    <property type="match status" value="1"/>
</dbReference>
<dbReference type="InterPro" id="IPR016477">
    <property type="entry name" value="Fructo-/Ketosamine-3-kinase"/>
</dbReference>
<dbReference type="SUPFAM" id="SSF56112">
    <property type="entry name" value="Protein kinase-like (PK-like)"/>
    <property type="match status" value="1"/>
</dbReference>
<dbReference type="EMBL" id="JPVU01000039">
    <property type="protein sequence ID" value="KFN93409.1"/>
    <property type="molecule type" value="Genomic_DNA"/>
</dbReference>
<dbReference type="RefSeq" id="WP_038025521.1">
    <property type="nucleotide sequence ID" value="NZ_JPVU01000039.1"/>
</dbReference>
<sequence length="288" mass="32669">MLNKQWAEELPVDGIQKIRPVAGGDVNQAYQVQTSEGPYFLLTQPNRSADFYQGEIAGLEALENAGVTAPRVIGSGQIDGDAYLLITFLHQGRGSGSQRDLGKLVANMHQHYSPNGKFGFDKPSTSSDITYSNEWSDTWRELFVDERMDELADKLIQNGSWNKKDEEQYQNVREIMNEELKNHQSKPSLLHGDLWGGNHMFLTDGTPALFDPNALYGDREFDLGCSLVFHAFSDEFYRAYQEAYPLDPGYEKRLNFYNLYLLMIHQYKFGPIYAGGVNRTMNEIIANA</sequence>
<evidence type="ECO:0000313" key="2">
    <source>
        <dbReference type="EMBL" id="KFN93409.1"/>
    </source>
</evidence>
<dbReference type="PANTHER" id="PTHR12149:SF8">
    <property type="entry name" value="PROTEIN-RIBULOSAMINE 3-KINASE"/>
    <property type="match status" value="1"/>
</dbReference>
<dbReference type="EC" id="2.7.-.-" evidence="2"/>
<dbReference type="Gene3D" id="3.90.1200.10">
    <property type="match status" value="1"/>
</dbReference>
<evidence type="ECO:0000313" key="3">
    <source>
        <dbReference type="Proteomes" id="UP000029380"/>
    </source>
</evidence>
<name>A0A091C8V1_9ENTE</name>
<comment type="similarity">
    <text evidence="1">Belongs to the fructosamine kinase family.</text>
</comment>
<dbReference type="PIRSF" id="PIRSF006221">
    <property type="entry name" value="Ketosamine-3-kinase"/>
    <property type="match status" value="1"/>
</dbReference>
<proteinExistence type="inferred from homology"/>
<dbReference type="InterPro" id="IPR011009">
    <property type="entry name" value="Kinase-like_dom_sf"/>
</dbReference>
<dbReference type="GO" id="GO:0016301">
    <property type="term" value="F:kinase activity"/>
    <property type="evidence" value="ECO:0007669"/>
    <property type="project" value="UniProtKB-UniRule"/>
</dbReference>
<keyword evidence="1 2" id="KW-0808">Transferase</keyword>
<reference evidence="2 3" key="1">
    <citation type="submission" date="2014-08" db="EMBL/GenBank/DDBJ databases">
        <title>Genome sequence of Tetragenococcus muriaticus.</title>
        <authorList>
            <person name="Chuea-nongthon C."/>
            <person name="Rodtong S."/>
            <person name="Yongsawatdigul J."/>
            <person name="Steele J.L."/>
            <person name="Liu X.-y."/>
            <person name="Speers J."/>
            <person name="Glasner J.D."/>
            <person name="Neeno-Eckwall E.C."/>
        </authorList>
    </citation>
    <scope>NUCLEOTIDE SEQUENCE [LARGE SCALE GENOMIC DNA]</scope>
    <source>
        <strain evidence="2 3">PMC-11-5</strain>
    </source>
</reference>
<dbReference type="OrthoDB" id="5291879at2"/>
<dbReference type="PATRIC" id="fig|1302649.3.peg.436"/>
<comment type="caution">
    <text evidence="2">The sequence shown here is derived from an EMBL/GenBank/DDBJ whole genome shotgun (WGS) entry which is preliminary data.</text>
</comment>
<dbReference type="Gene3D" id="3.30.200.20">
    <property type="entry name" value="Phosphorylase Kinase, domain 1"/>
    <property type="match status" value="1"/>
</dbReference>
<dbReference type="AlphaFoldDB" id="A0A091C8V1"/>
<dbReference type="Proteomes" id="UP000029380">
    <property type="component" value="Unassembled WGS sequence"/>
</dbReference>
<organism evidence="2 3">
    <name type="scientific">Tetragenococcus muriaticus PMC-11-5</name>
    <dbReference type="NCBI Taxonomy" id="1302649"/>
    <lineage>
        <taxon>Bacteria</taxon>
        <taxon>Bacillati</taxon>
        <taxon>Bacillota</taxon>
        <taxon>Bacilli</taxon>
        <taxon>Lactobacillales</taxon>
        <taxon>Enterococcaceae</taxon>
        <taxon>Tetragenococcus</taxon>
    </lineage>
</organism>
<gene>
    <name evidence="2" type="ORF">TMUPMC115_0435</name>
</gene>
<accession>A0A091C8V1</accession>
<evidence type="ECO:0000256" key="1">
    <source>
        <dbReference type="PIRNR" id="PIRNR006221"/>
    </source>
</evidence>
<keyword evidence="1 2" id="KW-0418">Kinase</keyword>
<protein>
    <submittedName>
        <fullName evidence="2">Ribulosamine/erythrulosamine 3-kinase</fullName>
        <ecNumber evidence="2">2.7.-.-</ecNumber>
    </submittedName>
</protein>